<dbReference type="GO" id="GO:0004124">
    <property type="term" value="F:cysteine synthase activity"/>
    <property type="evidence" value="ECO:0007669"/>
    <property type="project" value="TreeGrafter"/>
</dbReference>
<comment type="catalytic activity">
    <reaction evidence="7">
        <text>L-homocysteine + H2O = 2-oxobutanoate + hydrogen sulfide + NH4(+) + H(+)</text>
        <dbReference type="Rhea" id="RHEA:14501"/>
        <dbReference type="ChEBI" id="CHEBI:15377"/>
        <dbReference type="ChEBI" id="CHEBI:15378"/>
        <dbReference type="ChEBI" id="CHEBI:16763"/>
        <dbReference type="ChEBI" id="CHEBI:28938"/>
        <dbReference type="ChEBI" id="CHEBI:29919"/>
        <dbReference type="ChEBI" id="CHEBI:58199"/>
        <dbReference type="EC" id="4.4.1.2"/>
    </reaction>
    <physiologicalReaction direction="left-to-right" evidence="7">
        <dbReference type="Rhea" id="RHEA:14502"/>
    </physiologicalReaction>
</comment>
<evidence type="ECO:0000256" key="8">
    <source>
        <dbReference type="ARBA" id="ARBA00052699"/>
    </source>
</evidence>
<dbReference type="GO" id="GO:0071269">
    <property type="term" value="P:L-homocysteine biosynthetic process"/>
    <property type="evidence" value="ECO:0007669"/>
    <property type="project" value="TreeGrafter"/>
</dbReference>
<accession>A0AAW4WDK4</accession>
<evidence type="ECO:0000256" key="2">
    <source>
        <dbReference type="ARBA" id="ARBA00009077"/>
    </source>
</evidence>
<name>A0AAW4WDK4_9FIRM</name>
<dbReference type="FunFam" id="3.40.640.10:FF:000046">
    <property type="entry name" value="Cystathionine gamma-lyase"/>
    <property type="match status" value="1"/>
</dbReference>
<evidence type="ECO:0000313" key="11">
    <source>
        <dbReference type="EMBL" id="MCC2240805.1"/>
    </source>
</evidence>
<dbReference type="GO" id="GO:0030170">
    <property type="term" value="F:pyridoxal phosphate binding"/>
    <property type="evidence" value="ECO:0007669"/>
    <property type="project" value="InterPro"/>
</dbReference>
<dbReference type="InterPro" id="IPR000277">
    <property type="entry name" value="Cys/Met-Metab_PyrdxlP-dep_enz"/>
</dbReference>
<evidence type="ECO:0000256" key="5">
    <source>
        <dbReference type="ARBA" id="ARBA00047175"/>
    </source>
</evidence>
<protein>
    <recommendedName>
        <fullName evidence="5">homocysteine desulfhydrase</fullName>
        <ecNumber evidence="5">4.4.1.2</ecNumber>
    </recommendedName>
    <alternativeName>
        <fullName evidence="6">Homocysteine desulfhydrase</fullName>
    </alternativeName>
</protein>
<dbReference type="GO" id="GO:0018826">
    <property type="term" value="F:methionine gamma-lyase activity"/>
    <property type="evidence" value="ECO:0007669"/>
    <property type="project" value="UniProtKB-EC"/>
</dbReference>
<comment type="cofactor">
    <cofactor evidence="1 10">
        <name>pyridoxal 5'-phosphate</name>
        <dbReference type="ChEBI" id="CHEBI:597326"/>
    </cofactor>
</comment>
<reference evidence="11" key="1">
    <citation type="submission" date="2021-10" db="EMBL/GenBank/DDBJ databases">
        <title>Anaerobic single-cell dispensing facilitates the cultivation of human gut bacteria.</title>
        <authorList>
            <person name="Afrizal A."/>
        </authorList>
    </citation>
    <scope>NUCLEOTIDE SEQUENCE</scope>
    <source>
        <strain evidence="11">CLA-AA-H204</strain>
    </source>
</reference>
<feature type="modified residue" description="N6-(pyridoxal phosphate)lysine" evidence="9">
    <location>
        <position position="203"/>
    </location>
</feature>
<dbReference type="AlphaFoldDB" id="A0AAW4WDK4"/>
<evidence type="ECO:0000256" key="4">
    <source>
        <dbReference type="ARBA" id="ARBA00022898"/>
    </source>
</evidence>
<dbReference type="PANTHER" id="PTHR43797:SF2">
    <property type="entry name" value="HOMOCYSTEINE_CYSTEINE SYNTHASE"/>
    <property type="match status" value="1"/>
</dbReference>
<evidence type="ECO:0000256" key="7">
    <source>
        <dbReference type="ARBA" id="ARBA00048780"/>
    </source>
</evidence>
<dbReference type="Pfam" id="PF01053">
    <property type="entry name" value="Cys_Met_Meta_PP"/>
    <property type="match status" value="1"/>
</dbReference>
<dbReference type="GO" id="GO:0019346">
    <property type="term" value="P:transsulfuration"/>
    <property type="evidence" value="ECO:0007669"/>
    <property type="project" value="InterPro"/>
</dbReference>
<dbReference type="SUPFAM" id="SSF53383">
    <property type="entry name" value="PLP-dependent transferases"/>
    <property type="match status" value="1"/>
</dbReference>
<comment type="caution">
    <text evidence="11">The sequence shown here is derived from an EMBL/GenBank/DDBJ whole genome shotgun (WGS) entry which is preliminary data.</text>
</comment>
<dbReference type="InterPro" id="IPR015421">
    <property type="entry name" value="PyrdxlP-dep_Trfase_major"/>
</dbReference>
<dbReference type="Proteomes" id="UP001198893">
    <property type="component" value="Unassembled WGS sequence"/>
</dbReference>
<keyword evidence="4 9" id="KW-0663">Pyridoxal phosphate</keyword>
<keyword evidence="11" id="KW-0032">Aminotransferase</keyword>
<gene>
    <name evidence="11" type="ORF">LKD47_00635</name>
</gene>
<dbReference type="Gene3D" id="3.40.640.10">
    <property type="entry name" value="Type I PLP-dependent aspartate aminotransferase-like (Major domain)"/>
    <property type="match status" value="1"/>
</dbReference>
<dbReference type="GO" id="GO:0047982">
    <property type="term" value="F:homocysteine desulfhydrase activity"/>
    <property type="evidence" value="ECO:0007669"/>
    <property type="project" value="UniProtKB-EC"/>
</dbReference>
<evidence type="ECO:0000256" key="3">
    <source>
        <dbReference type="ARBA" id="ARBA00022679"/>
    </source>
</evidence>
<keyword evidence="3" id="KW-0808">Transferase</keyword>
<dbReference type="InterPro" id="IPR015424">
    <property type="entry name" value="PyrdxlP-dep_Trfase"/>
</dbReference>
<dbReference type="GO" id="GO:0006535">
    <property type="term" value="P:cysteine biosynthetic process from serine"/>
    <property type="evidence" value="ECO:0007669"/>
    <property type="project" value="TreeGrafter"/>
</dbReference>
<comment type="similarity">
    <text evidence="2 10">Belongs to the trans-sulfuration enzymes family.</text>
</comment>
<dbReference type="Gene3D" id="3.90.1150.10">
    <property type="entry name" value="Aspartate Aminotransferase, domain 1"/>
    <property type="match status" value="1"/>
</dbReference>
<evidence type="ECO:0000256" key="9">
    <source>
        <dbReference type="PIRSR" id="PIRSR001434-2"/>
    </source>
</evidence>
<dbReference type="PANTHER" id="PTHR43797">
    <property type="entry name" value="HOMOCYSTEINE/CYSTEINE SYNTHASE"/>
    <property type="match status" value="1"/>
</dbReference>
<dbReference type="EC" id="4.4.1.2" evidence="5"/>
<dbReference type="EMBL" id="JAJEQW010000001">
    <property type="protein sequence ID" value="MCC2240805.1"/>
    <property type="molecule type" value="Genomic_DNA"/>
</dbReference>
<comment type="catalytic activity">
    <reaction evidence="8">
        <text>L-methionine + H2O = methanethiol + 2-oxobutanoate + NH4(+)</text>
        <dbReference type="Rhea" id="RHEA:23800"/>
        <dbReference type="ChEBI" id="CHEBI:15377"/>
        <dbReference type="ChEBI" id="CHEBI:16007"/>
        <dbReference type="ChEBI" id="CHEBI:16763"/>
        <dbReference type="ChEBI" id="CHEBI:28938"/>
        <dbReference type="ChEBI" id="CHEBI:57844"/>
        <dbReference type="EC" id="4.4.1.11"/>
    </reaction>
    <physiologicalReaction direction="left-to-right" evidence="8">
        <dbReference type="Rhea" id="RHEA:23801"/>
    </physiologicalReaction>
</comment>
<dbReference type="PIRSF" id="PIRSF001434">
    <property type="entry name" value="CGS"/>
    <property type="match status" value="1"/>
</dbReference>
<evidence type="ECO:0000256" key="10">
    <source>
        <dbReference type="RuleBase" id="RU362118"/>
    </source>
</evidence>
<dbReference type="GO" id="GO:0003961">
    <property type="term" value="F:O-acetylhomoserine aminocarboxypropyltransferase activity"/>
    <property type="evidence" value="ECO:0007669"/>
    <property type="project" value="TreeGrafter"/>
</dbReference>
<dbReference type="RefSeq" id="WP_227709398.1">
    <property type="nucleotide sequence ID" value="NZ_JAJEQW010000001.1"/>
</dbReference>
<dbReference type="GO" id="GO:0008483">
    <property type="term" value="F:transaminase activity"/>
    <property type="evidence" value="ECO:0007669"/>
    <property type="project" value="UniProtKB-KW"/>
</dbReference>
<evidence type="ECO:0000256" key="6">
    <source>
        <dbReference type="ARBA" id="ARBA00047199"/>
    </source>
</evidence>
<organism evidence="11 12">
    <name type="scientific">Roseburia amylophila</name>
    <dbReference type="NCBI Taxonomy" id="2981794"/>
    <lineage>
        <taxon>Bacteria</taxon>
        <taxon>Bacillati</taxon>
        <taxon>Bacillota</taxon>
        <taxon>Clostridia</taxon>
        <taxon>Lachnospirales</taxon>
        <taxon>Lachnospiraceae</taxon>
        <taxon>Roseburia</taxon>
    </lineage>
</organism>
<dbReference type="InterPro" id="IPR006235">
    <property type="entry name" value="OAc-hSer/O-AcSer_sulfhydrylase"/>
</dbReference>
<evidence type="ECO:0000313" key="12">
    <source>
        <dbReference type="Proteomes" id="UP001198893"/>
    </source>
</evidence>
<dbReference type="InterPro" id="IPR015422">
    <property type="entry name" value="PyrdxlP-dep_Trfase_small"/>
</dbReference>
<sequence>MKFNTALLHGDFQGEPNTGATTTPIYQSSAFAHESAEKLEKIFHNQAPGYSYTRISNPTVDAFEKRVTALEGGVASVACASGMAALYNAFCNILRSGDEIVSSASLYGGSIDLFRDLETFGITTHYVENNDLAAFEAKTNEHTRLYFAETIGNPRLDVTDITALANLAHEHQVPLIIDNTVATAFLVKPLSLGADIVMNSSSKYINGHSNSISGIITDSGRFKWDVEKYPGMADFKKFGPFAYTAKLRNGLFRNTGACLSPQNAFYNCIGLETLGIRMERICDNAAELARFFVREYPDVTVNYPGLESSPWHEIAKKQFKGRFGGILTIRTGSKKRAFEIINALKLPLIISNIGDTKTLVIHPESTLNVHSTPEEKRDAGVFDDLIRISVGIEDIEDLIEDFRQAMDQSKPEKSEE</sequence>
<proteinExistence type="inferred from homology"/>
<dbReference type="CDD" id="cd00614">
    <property type="entry name" value="CGS_like"/>
    <property type="match status" value="1"/>
</dbReference>
<evidence type="ECO:0000256" key="1">
    <source>
        <dbReference type="ARBA" id="ARBA00001933"/>
    </source>
</evidence>
<dbReference type="GO" id="GO:0005737">
    <property type="term" value="C:cytoplasm"/>
    <property type="evidence" value="ECO:0007669"/>
    <property type="project" value="TreeGrafter"/>
</dbReference>